<dbReference type="SUPFAM" id="SSF52540">
    <property type="entry name" value="P-loop containing nucleoside triphosphate hydrolases"/>
    <property type="match status" value="1"/>
</dbReference>
<dbReference type="InterPro" id="IPR000863">
    <property type="entry name" value="Sulfotransferase_dom"/>
</dbReference>
<dbReference type="Gene3D" id="3.40.50.300">
    <property type="entry name" value="P-loop containing nucleotide triphosphate hydrolases"/>
    <property type="match status" value="1"/>
</dbReference>
<dbReference type="PANTHER" id="PTHR11783">
    <property type="entry name" value="SULFOTRANSFERASE SULT"/>
    <property type="match status" value="1"/>
</dbReference>
<evidence type="ECO:0000259" key="3">
    <source>
        <dbReference type="Pfam" id="PF00685"/>
    </source>
</evidence>
<gene>
    <name evidence="4" type="ORF">HERI1096_LOCUS40315</name>
</gene>
<name>A0A7S3C4L5_9EUKA</name>
<proteinExistence type="inferred from homology"/>
<dbReference type="InterPro" id="IPR027417">
    <property type="entry name" value="P-loop_NTPase"/>
</dbReference>
<keyword evidence="2" id="KW-0808">Transferase</keyword>
<feature type="domain" description="Sulfotransferase" evidence="3">
    <location>
        <begin position="78"/>
        <end position="271"/>
    </location>
</feature>
<protein>
    <recommendedName>
        <fullName evidence="3">Sulfotransferase domain-containing protein</fullName>
    </recommendedName>
</protein>
<evidence type="ECO:0000313" key="4">
    <source>
        <dbReference type="EMBL" id="CAE0154010.1"/>
    </source>
</evidence>
<reference evidence="4" key="1">
    <citation type="submission" date="2021-01" db="EMBL/GenBank/DDBJ databases">
        <authorList>
            <person name="Corre E."/>
            <person name="Pelletier E."/>
            <person name="Niang G."/>
            <person name="Scheremetjew M."/>
            <person name="Finn R."/>
            <person name="Kale V."/>
            <person name="Holt S."/>
            <person name="Cochrane G."/>
            <person name="Meng A."/>
            <person name="Brown T."/>
            <person name="Cohen L."/>
        </authorList>
    </citation>
    <scope>NUCLEOTIDE SEQUENCE</scope>
    <source>
        <strain evidence="4">CCMP281</strain>
    </source>
</reference>
<evidence type="ECO:0000256" key="1">
    <source>
        <dbReference type="ARBA" id="ARBA00005771"/>
    </source>
</evidence>
<sequence>MTRCDAGRLMAASAIVSAVALWWEASCWYKRGRMISCWDFVITVRARVRMQKVIRRMLPLWVSRFDGGGAAQIKFTSSDVIVFTPPKSGTTWVTHMCHQIRTHGGALTFEDQDDVVPWIDRLGTAYLRGTRFNDEPDAPHEAAPRVFKSHAEWKDRPQGTYKQVWVFRDAVDMMVSVSRFLPSLWAIERPLSEAEMCSFLLHAGDVEAAISSLVAAWDHRHDERLLILFYEDILEDHLGTVSTLARFMDVSLTPAELKTVVEQTTQQAMLNHHLAFACVKQARNAYAAEGLALDPAKLTGKVRRPTGGKPVLPEGVRAAVGRAWQHLAAQSTGCADYAGLRAAKGAWAAQ</sequence>
<dbReference type="Pfam" id="PF00685">
    <property type="entry name" value="Sulfotransfer_1"/>
    <property type="match status" value="1"/>
</dbReference>
<dbReference type="EMBL" id="HBHX01072847">
    <property type="protein sequence ID" value="CAE0154010.1"/>
    <property type="molecule type" value="Transcribed_RNA"/>
</dbReference>
<dbReference type="GO" id="GO:0008146">
    <property type="term" value="F:sulfotransferase activity"/>
    <property type="evidence" value="ECO:0007669"/>
    <property type="project" value="InterPro"/>
</dbReference>
<comment type="similarity">
    <text evidence="1">Belongs to the sulfotransferase 1 family.</text>
</comment>
<accession>A0A7S3C4L5</accession>
<organism evidence="4">
    <name type="scientific">Haptolina ericina</name>
    <dbReference type="NCBI Taxonomy" id="156174"/>
    <lineage>
        <taxon>Eukaryota</taxon>
        <taxon>Haptista</taxon>
        <taxon>Haptophyta</taxon>
        <taxon>Prymnesiophyceae</taxon>
        <taxon>Prymnesiales</taxon>
        <taxon>Prymnesiaceae</taxon>
        <taxon>Haptolina</taxon>
    </lineage>
</organism>
<evidence type="ECO:0000256" key="2">
    <source>
        <dbReference type="ARBA" id="ARBA00022679"/>
    </source>
</evidence>
<dbReference type="AlphaFoldDB" id="A0A7S3C4L5"/>